<evidence type="ECO:0000256" key="1">
    <source>
        <dbReference type="SAM" id="MobiDB-lite"/>
    </source>
</evidence>
<dbReference type="EMBL" id="JAAIUW010000003">
    <property type="protein sequence ID" value="KAF7839438.1"/>
    <property type="molecule type" value="Genomic_DNA"/>
</dbReference>
<gene>
    <name evidence="2" type="ORF">G2W53_007920</name>
</gene>
<feature type="region of interest" description="Disordered" evidence="1">
    <location>
        <begin position="36"/>
        <end position="63"/>
    </location>
</feature>
<accession>A0A834X671</accession>
<evidence type="ECO:0000313" key="3">
    <source>
        <dbReference type="Proteomes" id="UP000634136"/>
    </source>
</evidence>
<keyword evidence="3" id="KW-1185">Reference proteome</keyword>
<name>A0A834X671_9FABA</name>
<sequence length="63" mass="7133">MEHVPLMVLVHKCVTGGKLVLSCHLRYHRQTHVDVVKGEEEPPSLTTPGSRRKLIHNCSSLDY</sequence>
<organism evidence="2 3">
    <name type="scientific">Senna tora</name>
    <dbReference type="NCBI Taxonomy" id="362788"/>
    <lineage>
        <taxon>Eukaryota</taxon>
        <taxon>Viridiplantae</taxon>
        <taxon>Streptophyta</taxon>
        <taxon>Embryophyta</taxon>
        <taxon>Tracheophyta</taxon>
        <taxon>Spermatophyta</taxon>
        <taxon>Magnoliopsida</taxon>
        <taxon>eudicotyledons</taxon>
        <taxon>Gunneridae</taxon>
        <taxon>Pentapetalae</taxon>
        <taxon>rosids</taxon>
        <taxon>fabids</taxon>
        <taxon>Fabales</taxon>
        <taxon>Fabaceae</taxon>
        <taxon>Caesalpinioideae</taxon>
        <taxon>Cassia clade</taxon>
        <taxon>Senna</taxon>
    </lineage>
</organism>
<proteinExistence type="predicted"/>
<dbReference type="Proteomes" id="UP000634136">
    <property type="component" value="Unassembled WGS sequence"/>
</dbReference>
<comment type="caution">
    <text evidence="2">The sequence shown here is derived from an EMBL/GenBank/DDBJ whole genome shotgun (WGS) entry which is preliminary data.</text>
</comment>
<reference evidence="2" key="1">
    <citation type="submission" date="2020-09" db="EMBL/GenBank/DDBJ databases">
        <title>Genome-Enabled Discovery of Anthraquinone Biosynthesis in Senna tora.</title>
        <authorList>
            <person name="Kang S.-H."/>
            <person name="Pandey R.P."/>
            <person name="Lee C.-M."/>
            <person name="Sim J.-S."/>
            <person name="Jeong J.-T."/>
            <person name="Choi B.-S."/>
            <person name="Jung M."/>
            <person name="Ginzburg D."/>
            <person name="Zhao K."/>
            <person name="Won S.Y."/>
            <person name="Oh T.-J."/>
            <person name="Yu Y."/>
            <person name="Kim N.-H."/>
            <person name="Lee O.R."/>
            <person name="Lee T.-H."/>
            <person name="Bashyal P."/>
            <person name="Kim T.-S."/>
            <person name="Lee W.-H."/>
            <person name="Kawkins C."/>
            <person name="Kim C.-K."/>
            <person name="Kim J.S."/>
            <person name="Ahn B.O."/>
            <person name="Rhee S.Y."/>
            <person name="Sohng J.K."/>
        </authorList>
    </citation>
    <scope>NUCLEOTIDE SEQUENCE</scope>
    <source>
        <tissue evidence="2">Leaf</tissue>
    </source>
</reference>
<dbReference type="AlphaFoldDB" id="A0A834X671"/>
<protein>
    <submittedName>
        <fullName evidence="2">Uncharacterized protein</fullName>
    </submittedName>
</protein>
<evidence type="ECO:0000313" key="2">
    <source>
        <dbReference type="EMBL" id="KAF7839438.1"/>
    </source>
</evidence>